<dbReference type="EMBL" id="JACWZY010000022">
    <property type="protein sequence ID" value="MBD2703453.1"/>
    <property type="molecule type" value="Genomic_DNA"/>
</dbReference>
<accession>A0A927AS80</accession>
<keyword evidence="2" id="KW-1185">Reference proteome</keyword>
<dbReference type="AlphaFoldDB" id="A0A927AS80"/>
<gene>
    <name evidence="1" type="ORF">IC229_22605</name>
</gene>
<dbReference type="Proteomes" id="UP000598820">
    <property type="component" value="Unassembled WGS sequence"/>
</dbReference>
<evidence type="ECO:0000313" key="1">
    <source>
        <dbReference type="EMBL" id="MBD2703453.1"/>
    </source>
</evidence>
<organism evidence="1 2">
    <name type="scientific">Spirosoma profusum</name>
    <dbReference type="NCBI Taxonomy" id="2771354"/>
    <lineage>
        <taxon>Bacteria</taxon>
        <taxon>Pseudomonadati</taxon>
        <taxon>Bacteroidota</taxon>
        <taxon>Cytophagia</taxon>
        <taxon>Cytophagales</taxon>
        <taxon>Cytophagaceae</taxon>
        <taxon>Spirosoma</taxon>
    </lineage>
</organism>
<evidence type="ECO:0000313" key="2">
    <source>
        <dbReference type="Proteomes" id="UP000598820"/>
    </source>
</evidence>
<dbReference type="Pfam" id="PF07366">
    <property type="entry name" value="SnoaL"/>
    <property type="match status" value="1"/>
</dbReference>
<dbReference type="Gene3D" id="3.10.450.50">
    <property type="match status" value="1"/>
</dbReference>
<sequence length="163" mass="18472">MLSLPTASAQEVAVDSRQKSAKDVVLGFLKTIRSGLHPEQAGDYMADVVLAHQLTAENPTTVHRSPANYAEHVNDFLTLFGRYDLEITELLADGNKVFVRWIQKGRHLAEIDGYAPTGLPITEFTSVVYRVEKGKIVEYWLQTDRLGFEQQLRRNKLVMENKK</sequence>
<dbReference type="InterPro" id="IPR032710">
    <property type="entry name" value="NTF2-like_dom_sf"/>
</dbReference>
<dbReference type="GO" id="GO:0030638">
    <property type="term" value="P:polyketide metabolic process"/>
    <property type="evidence" value="ECO:0007669"/>
    <property type="project" value="InterPro"/>
</dbReference>
<dbReference type="PANTHER" id="PTHR38436">
    <property type="entry name" value="POLYKETIDE CYCLASE SNOAL-LIKE DOMAIN"/>
    <property type="match status" value="1"/>
</dbReference>
<proteinExistence type="predicted"/>
<protein>
    <submittedName>
        <fullName evidence="1">Ester cyclase</fullName>
    </submittedName>
</protein>
<name>A0A927AS80_9BACT</name>
<comment type="caution">
    <text evidence="1">The sequence shown here is derived from an EMBL/GenBank/DDBJ whole genome shotgun (WGS) entry which is preliminary data.</text>
</comment>
<reference evidence="1" key="1">
    <citation type="submission" date="2020-09" db="EMBL/GenBank/DDBJ databases">
        <authorList>
            <person name="Kim M.K."/>
        </authorList>
    </citation>
    <scope>NUCLEOTIDE SEQUENCE</scope>
    <source>
        <strain evidence="1">BT702</strain>
    </source>
</reference>
<dbReference type="SUPFAM" id="SSF54427">
    <property type="entry name" value="NTF2-like"/>
    <property type="match status" value="1"/>
</dbReference>
<dbReference type="InterPro" id="IPR009959">
    <property type="entry name" value="Cyclase_SnoaL-like"/>
</dbReference>
<dbReference type="PANTHER" id="PTHR38436:SF1">
    <property type="entry name" value="ESTER CYCLASE"/>
    <property type="match status" value="1"/>
</dbReference>